<dbReference type="Proteomes" id="UP000887540">
    <property type="component" value="Unplaced"/>
</dbReference>
<dbReference type="WBParaSite" id="ACRNAN_scaffold941.g13978.t1">
    <property type="protein sequence ID" value="ACRNAN_scaffold941.g13978.t1"/>
    <property type="gene ID" value="ACRNAN_scaffold941.g13978"/>
</dbReference>
<accession>A0A914ELU4</accession>
<sequence>MLRKVLGIFSLIFILALLTQTETRLLQSNTIFEEQTSEKVDTCDQITAWEQFDEAQTIDGQTVKILQDSNSGPQLFYTVRCSSECEGKPCKGIQRGYLFLMINFDFMAFLEKVTIFVDIRRIHEK</sequence>
<name>A0A914ELU4_9BILA</name>
<proteinExistence type="predicted"/>
<evidence type="ECO:0000313" key="2">
    <source>
        <dbReference type="Proteomes" id="UP000887540"/>
    </source>
</evidence>
<evidence type="ECO:0000313" key="3">
    <source>
        <dbReference type="WBParaSite" id="ACRNAN_scaffold941.g13978.t1"/>
    </source>
</evidence>
<evidence type="ECO:0000256" key="1">
    <source>
        <dbReference type="SAM" id="SignalP"/>
    </source>
</evidence>
<reference evidence="3" key="1">
    <citation type="submission" date="2022-11" db="UniProtKB">
        <authorList>
            <consortium name="WormBaseParasite"/>
        </authorList>
    </citation>
    <scope>IDENTIFICATION</scope>
</reference>
<dbReference type="AlphaFoldDB" id="A0A914ELU4"/>
<keyword evidence="2" id="KW-1185">Reference proteome</keyword>
<protein>
    <submittedName>
        <fullName evidence="3">Uncharacterized protein</fullName>
    </submittedName>
</protein>
<keyword evidence="1" id="KW-0732">Signal</keyword>
<dbReference type="InterPro" id="IPR029034">
    <property type="entry name" value="Cystine-knot_cytokine"/>
</dbReference>
<feature type="signal peptide" evidence="1">
    <location>
        <begin position="1"/>
        <end position="23"/>
    </location>
</feature>
<feature type="chain" id="PRO_5037390599" evidence="1">
    <location>
        <begin position="24"/>
        <end position="125"/>
    </location>
</feature>
<dbReference type="Gene3D" id="2.10.90.10">
    <property type="entry name" value="Cystine-knot cytokines"/>
    <property type="match status" value="1"/>
</dbReference>
<organism evidence="2 3">
    <name type="scientific">Acrobeloides nanus</name>
    <dbReference type="NCBI Taxonomy" id="290746"/>
    <lineage>
        <taxon>Eukaryota</taxon>
        <taxon>Metazoa</taxon>
        <taxon>Ecdysozoa</taxon>
        <taxon>Nematoda</taxon>
        <taxon>Chromadorea</taxon>
        <taxon>Rhabditida</taxon>
        <taxon>Tylenchina</taxon>
        <taxon>Cephalobomorpha</taxon>
        <taxon>Cephaloboidea</taxon>
        <taxon>Cephalobidae</taxon>
        <taxon>Acrobeloides</taxon>
    </lineage>
</organism>